<dbReference type="PANTHER" id="PTHR48105">
    <property type="entry name" value="THIOREDOXIN REDUCTASE 1-RELATED-RELATED"/>
    <property type="match status" value="1"/>
</dbReference>
<dbReference type="AlphaFoldDB" id="A0A850CAR5"/>
<name>A0A850CAR5_9ACTN</name>
<proteinExistence type="predicted"/>
<evidence type="ECO:0000259" key="4">
    <source>
        <dbReference type="Pfam" id="PF07992"/>
    </source>
</evidence>
<dbReference type="InterPro" id="IPR050097">
    <property type="entry name" value="Ferredoxin-NADP_redctase_2"/>
</dbReference>
<reference evidence="5 6" key="1">
    <citation type="submission" date="2020-05" db="EMBL/GenBank/DDBJ databases">
        <title>DNA-SIP metagenomic assembled genomes.</title>
        <authorList>
            <person name="Yu J."/>
        </authorList>
    </citation>
    <scope>NUCLEOTIDE SEQUENCE [LARGE SCALE GENOMIC DNA]</scope>
    <source>
        <strain evidence="5">Bin5.27</strain>
    </source>
</reference>
<gene>
    <name evidence="5" type="ORF">HOQ43_10190</name>
</gene>
<comment type="catalytic activity">
    <reaction evidence="3">
        <text>[thioredoxin]-dithiol + NADP(+) = [thioredoxin]-disulfide + NADPH + H(+)</text>
        <dbReference type="Rhea" id="RHEA:20345"/>
        <dbReference type="Rhea" id="RHEA-COMP:10698"/>
        <dbReference type="Rhea" id="RHEA-COMP:10700"/>
        <dbReference type="ChEBI" id="CHEBI:15378"/>
        <dbReference type="ChEBI" id="CHEBI:29950"/>
        <dbReference type="ChEBI" id="CHEBI:50058"/>
        <dbReference type="ChEBI" id="CHEBI:57783"/>
        <dbReference type="ChEBI" id="CHEBI:58349"/>
        <dbReference type="EC" id="1.8.1.9"/>
    </reaction>
</comment>
<evidence type="ECO:0000256" key="2">
    <source>
        <dbReference type="ARBA" id="ARBA00023002"/>
    </source>
</evidence>
<evidence type="ECO:0000313" key="6">
    <source>
        <dbReference type="Proteomes" id="UP000574690"/>
    </source>
</evidence>
<evidence type="ECO:0000256" key="1">
    <source>
        <dbReference type="ARBA" id="ARBA00022630"/>
    </source>
</evidence>
<accession>A0A850CAR5</accession>
<evidence type="ECO:0000256" key="3">
    <source>
        <dbReference type="ARBA" id="ARBA00048132"/>
    </source>
</evidence>
<feature type="domain" description="FAD/NAD(P)-binding" evidence="4">
    <location>
        <begin position="3"/>
        <end position="270"/>
    </location>
</feature>
<dbReference type="InterPro" id="IPR036188">
    <property type="entry name" value="FAD/NAD-bd_sf"/>
</dbReference>
<evidence type="ECO:0000313" key="5">
    <source>
        <dbReference type="EMBL" id="NUQ88816.1"/>
    </source>
</evidence>
<dbReference type="GO" id="GO:0004791">
    <property type="term" value="F:thioredoxin-disulfide reductase (NADPH) activity"/>
    <property type="evidence" value="ECO:0007669"/>
    <property type="project" value="UniProtKB-EC"/>
</dbReference>
<comment type="caution">
    <text evidence="5">The sequence shown here is derived from an EMBL/GenBank/DDBJ whole genome shotgun (WGS) entry which is preliminary data.</text>
</comment>
<dbReference type="Proteomes" id="UP000574690">
    <property type="component" value="Unassembled WGS sequence"/>
</dbReference>
<dbReference type="Gene3D" id="3.50.50.60">
    <property type="entry name" value="FAD/NAD(P)-binding domain"/>
    <property type="match status" value="2"/>
</dbReference>
<keyword evidence="2" id="KW-0560">Oxidoreductase</keyword>
<dbReference type="EMBL" id="JABFXE010000429">
    <property type="protein sequence ID" value="NUQ88816.1"/>
    <property type="molecule type" value="Genomic_DNA"/>
</dbReference>
<dbReference type="PRINTS" id="PR00368">
    <property type="entry name" value="FADPNR"/>
</dbReference>
<dbReference type="InterPro" id="IPR023753">
    <property type="entry name" value="FAD/NAD-binding_dom"/>
</dbReference>
<sequence>MFDAVIAGGGPAGMAAALTLGRARRRVLLVDSGQGRNAPAAAVHNLFTRDGTPPAELRAIGRAELARYPAVEIREGVEIAFADAESGGFALAWDGGGARARRLLLATGLRDVLPPTPGLAALWGRSAFHCPYCHGYETVGASIAVVGSTMPRLRLAVQLRRFGERVTLCTDGASLDPAQRELLAANEVAVECGANARMDGRGGRLEAVAFADGSALEASAVFVENTAVQRSELPDLLGCKRFEDGCVEVDEFGRTTVPGVSAAGDMARRASVPMPFAAVTAAAASGTIAAAAIDQSLLSEALGQPEPFAAAPAARIRADRTRLIEEPQ</sequence>
<organism evidence="5 6">
    <name type="scientific">Glycomyces artemisiae</name>
    <dbReference type="NCBI Taxonomy" id="1076443"/>
    <lineage>
        <taxon>Bacteria</taxon>
        <taxon>Bacillati</taxon>
        <taxon>Actinomycetota</taxon>
        <taxon>Actinomycetes</taxon>
        <taxon>Glycomycetales</taxon>
        <taxon>Glycomycetaceae</taxon>
        <taxon>Glycomyces</taxon>
    </lineage>
</organism>
<dbReference type="Pfam" id="PF07992">
    <property type="entry name" value="Pyr_redox_2"/>
    <property type="match status" value="1"/>
</dbReference>
<dbReference type="PRINTS" id="PR00469">
    <property type="entry name" value="PNDRDTASEII"/>
</dbReference>
<dbReference type="SUPFAM" id="SSF51905">
    <property type="entry name" value="FAD/NAD(P)-binding domain"/>
    <property type="match status" value="1"/>
</dbReference>
<protein>
    <submittedName>
        <fullName evidence="5">NAD(P)/FAD-dependent oxidoreductase</fullName>
    </submittedName>
</protein>
<keyword evidence="1" id="KW-0285">Flavoprotein</keyword>